<comment type="caution">
    <text evidence="7">The sequence shown here is derived from an EMBL/GenBank/DDBJ whole genome shotgun (WGS) entry which is preliminary data.</text>
</comment>
<reference evidence="7" key="1">
    <citation type="submission" date="2020-03" db="EMBL/GenBank/DDBJ databases">
        <authorList>
            <person name="Weist P."/>
        </authorList>
    </citation>
    <scope>NUCLEOTIDE SEQUENCE</scope>
</reference>
<protein>
    <recommendedName>
        <fullName evidence="6">Ig-like domain-containing protein</fullName>
    </recommendedName>
</protein>
<gene>
    <name evidence="7" type="ORF">PLEPLA_LOCUS5629</name>
</gene>
<dbReference type="Gene3D" id="2.60.40.10">
    <property type="entry name" value="Immunoglobulins"/>
    <property type="match status" value="1"/>
</dbReference>
<keyword evidence="4" id="KW-0393">Immunoglobulin domain</keyword>
<dbReference type="EMBL" id="CADEAL010000286">
    <property type="protein sequence ID" value="CAB1417810.1"/>
    <property type="molecule type" value="Genomic_DNA"/>
</dbReference>
<keyword evidence="5" id="KW-1133">Transmembrane helix</keyword>
<dbReference type="InterPro" id="IPR052598">
    <property type="entry name" value="IgSF_CEA-related"/>
</dbReference>
<dbReference type="Proteomes" id="UP001153269">
    <property type="component" value="Unassembled WGS sequence"/>
</dbReference>
<name>A0A9N7Y4A9_PLEPL</name>
<keyword evidence="1" id="KW-0732">Signal</keyword>
<keyword evidence="8" id="KW-1185">Reference proteome</keyword>
<evidence type="ECO:0000313" key="7">
    <source>
        <dbReference type="EMBL" id="CAB1417810.1"/>
    </source>
</evidence>
<feature type="transmembrane region" description="Helical" evidence="5">
    <location>
        <begin position="105"/>
        <end position="128"/>
    </location>
</feature>
<evidence type="ECO:0000256" key="1">
    <source>
        <dbReference type="ARBA" id="ARBA00022729"/>
    </source>
</evidence>
<dbReference type="InterPro" id="IPR036179">
    <property type="entry name" value="Ig-like_dom_sf"/>
</dbReference>
<evidence type="ECO:0000259" key="6">
    <source>
        <dbReference type="PROSITE" id="PS50835"/>
    </source>
</evidence>
<keyword evidence="2" id="KW-1015">Disulfide bond</keyword>
<sequence length="129" mass="13712">MVVQFKSPIYTLLVNYGPLSMDISGPVIGLDHVAVLTCSADSRPDCDFLWYLNNNSSAVITTGSTIAFAATPANFGNYICVARNPVTKISMYKSKSVNMKGGATAVHFSSGGGLMMMGLFAVFVPVLFT</sequence>
<feature type="domain" description="Ig-like" evidence="6">
    <location>
        <begin position="8"/>
        <end position="98"/>
    </location>
</feature>
<evidence type="ECO:0000313" key="8">
    <source>
        <dbReference type="Proteomes" id="UP001153269"/>
    </source>
</evidence>
<dbReference type="Pfam" id="PF13895">
    <property type="entry name" value="Ig_2"/>
    <property type="match status" value="1"/>
</dbReference>
<dbReference type="AlphaFoldDB" id="A0A9N7Y4A9"/>
<dbReference type="PANTHER" id="PTHR44337:SF20">
    <property type="entry name" value="CARCINOEMBRYONIC ANTIGEN-RELATED CELL ADHESION MOLECULE 5-RELATED"/>
    <property type="match status" value="1"/>
</dbReference>
<organism evidence="7 8">
    <name type="scientific">Pleuronectes platessa</name>
    <name type="common">European plaice</name>
    <dbReference type="NCBI Taxonomy" id="8262"/>
    <lineage>
        <taxon>Eukaryota</taxon>
        <taxon>Metazoa</taxon>
        <taxon>Chordata</taxon>
        <taxon>Craniata</taxon>
        <taxon>Vertebrata</taxon>
        <taxon>Euteleostomi</taxon>
        <taxon>Actinopterygii</taxon>
        <taxon>Neopterygii</taxon>
        <taxon>Teleostei</taxon>
        <taxon>Neoteleostei</taxon>
        <taxon>Acanthomorphata</taxon>
        <taxon>Carangaria</taxon>
        <taxon>Pleuronectiformes</taxon>
        <taxon>Pleuronectoidei</taxon>
        <taxon>Pleuronectidae</taxon>
        <taxon>Pleuronectes</taxon>
    </lineage>
</organism>
<dbReference type="PANTHER" id="PTHR44337">
    <property type="entry name" value="CARCINOEMBRYONIC ANTIGEN-RELATED CELL ADHESION MOLECULE 8"/>
    <property type="match status" value="1"/>
</dbReference>
<accession>A0A9N7Y4A9</accession>
<evidence type="ECO:0000256" key="3">
    <source>
        <dbReference type="ARBA" id="ARBA00023180"/>
    </source>
</evidence>
<evidence type="ECO:0000256" key="5">
    <source>
        <dbReference type="SAM" id="Phobius"/>
    </source>
</evidence>
<dbReference type="PROSITE" id="PS50835">
    <property type="entry name" value="IG_LIKE"/>
    <property type="match status" value="1"/>
</dbReference>
<evidence type="ECO:0000256" key="4">
    <source>
        <dbReference type="ARBA" id="ARBA00023319"/>
    </source>
</evidence>
<dbReference type="InterPro" id="IPR013783">
    <property type="entry name" value="Ig-like_fold"/>
</dbReference>
<dbReference type="SUPFAM" id="SSF48726">
    <property type="entry name" value="Immunoglobulin"/>
    <property type="match status" value="1"/>
</dbReference>
<keyword evidence="5" id="KW-0812">Transmembrane</keyword>
<keyword evidence="5" id="KW-0472">Membrane</keyword>
<evidence type="ECO:0000256" key="2">
    <source>
        <dbReference type="ARBA" id="ARBA00023157"/>
    </source>
</evidence>
<dbReference type="InterPro" id="IPR007110">
    <property type="entry name" value="Ig-like_dom"/>
</dbReference>
<proteinExistence type="predicted"/>
<keyword evidence="3" id="KW-0325">Glycoprotein</keyword>